<dbReference type="CDD" id="cd17946">
    <property type="entry name" value="DEADc_DDX24"/>
    <property type="match status" value="1"/>
</dbReference>
<evidence type="ECO:0000256" key="4">
    <source>
        <dbReference type="ARBA" id="ARBA00022840"/>
    </source>
</evidence>
<dbReference type="PROSITE" id="PS00039">
    <property type="entry name" value="DEAD_ATP_HELICASE"/>
    <property type="match status" value="1"/>
</dbReference>
<evidence type="ECO:0000256" key="5">
    <source>
        <dbReference type="ARBA" id="ARBA00022884"/>
    </source>
</evidence>
<dbReference type="EMBL" id="CAJGYO010000012">
    <property type="protein sequence ID" value="CAD6263109.1"/>
    <property type="molecule type" value="Genomic_DNA"/>
</dbReference>
<proteinExistence type="inferred from homology"/>
<gene>
    <name evidence="13" type="ORF">NCGR_LOCUS46429</name>
</gene>
<keyword evidence="1 7" id="KW-0547">Nucleotide-binding</keyword>
<organism evidence="13 14">
    <name type="scientific">Miscanthus lutarioriparius</name>
    <dbReference type="NCBI Taxonomy" id="422564"/>
    <lineage>
        <taxon>Eukaryota</taxon>
        <taxon>Viridiplantae</taxon>
        <taxon>Streptophyta</taxon>
        <taxon>Embryophyta</taxon>
        <taxon>Tracheophyta</taxon>
        <taxon>Spermatophyta</taxon>
        <taxon>Magnoliopsida</taxon>
        <taxon>Liliopsida</taxon>
        <taxon>Poales</taxon>
        <taxon>Poaceae</taxon>
        <taxon>PACMAD clade</taxon>
        <taxon>Panicoideae</taxon>
        <taxon>Andropogonodae</taxon>
        <taxon>Andropogoneae</taxon>
        <taxon>Saccharinae</taxon>
        <taxon>Miscanthus</taxon>
    </lineage>
</organism>
<name>A0A811QWV2_9POAL</name>
<evidence type="ECO:0000259" key="12">
    <source>
        <dbReference type="PROSITE" id="PS51195"/>
    </source>
</evidence>
<feature type="short sequence motif" description="Q motif" evidence="6">
    <location>
        <begin position="203"/>
        <end position="231"/>
    </location>
</feature>
<feature type="region of interest" description="Disordered" evidence="9">
    <location>
        <begin position="616"/>
        <end position="650"/>
    </location>
</feature>
<evidence type="ECO:0000256" key="8">
    <source>
        <dbReference type="RuleBase" id="RU365068"/>
    </source>
</evidence>
<evidence type="ECO:0000259" key="11">
    <source>
        <dbReference type="PROSITE" id="PS51194"/>
    </source>
</evidence>
<dbReference type="GO" id="GO:0003723">
    <property type="term" value="F:RNA binding"/>
    <property type="evidence" value="ECO:0007669"/>
    <property type="project" value="UniProtKB-UniRule"/>
</dbReference>
<reference evidence="13" key="1">
    <citation type="submission" date="2020-10" db="EMBL/GenBank/DDBJ databases">
        <authorList>
            <person name="Han B."/>
            <person name="Lu T."/>
            <person name="Zhao Q."/>
            <person name="Huang X."/>
            <person name="Zhao Y."/>
        </authorList>
    </citation>
    <scope>NUCLEOTIDE SEQUENCE</scope>
</reference>
<dbReference type="PROSITE" id="PS51195">
    <property type="entry name" value="Q_MOTIF"/>
    <property type="match status" value="1"/>
</dbReference>
<comment type="caution">
    <text evidence="13">The sequence shown here is derived from an EMBL/GenBank/DDBJ whole genome shotgun (WGS) entry which is preliminary data.</text>
</comment>
<dbReference type="EC" id="3.6.4.13" evidence="8"/>
<dbReference type="InterPro" id="IPR014014">
    <property type="entry name" value="RNA_helicase_DEAD_Q_motif"/>
</dbReference>
<comment type="catalytic activity">
    <reaction evidence="8">
        <text>ATP + H2O = ADP + phosphate + H(+)</text>
        <dbReference type="Rhea" id="RHEA:13065"/>
        <dbReference type="ChEBI" id="CHEBI:15377"/>
        <dbReference type="ChEBI" id="CHEBI:15378"/>
        <dbReference type="ChEBI" id="CHEBI:30616"/>
        <dbReference type="ChEBI" id="CHEBI:43474"/>
        <dbReference type="ChEBI" id="CHEBI:456216"/>
        <dbReference type="EC" id="3.6.4.13"/>
    </reaction>
</comment>
<feature type="domain" description="DEAD-box RNA helicase Q" evidence="12">
    <location>
        <begin position="203"/>
        <end position="231"/>
    </location>
</feature>
<dbReference type="GO" id="GO:0003724">
    <property type="term" value="F:RNA helicase activity"/>
    <property type="evidence" value="ECO:0007669"/>
    <property type="project" value="UniProtKB-EC"/>
</dbReference>
<dbReference type="CDD" id="cd18787">
    <property type="entry name" value="SF2_C_DEAD"/>
    <property type="match status" value="1"/>
</dbReference>
<feature type="domain" description="Helicase ATP-binding" evidence="10">
    <location>
        <begin position="235"/>
        <end position="417"/>
    </location>
</feature>
<dbReference type="SUPFAM" id="SSF52540">
    <property type="entry name" value="P-loop containing nucleoside triphosphate hydrolases"/>
    <property type="match status" value="2"/>
</dbReference>
<feature type="domain" description="Helicase C-terminal" evidence="11">
    <location>
        <begin position="418"/>
        <end position="568"/>
    </location>
</feature>
<dbReference type="InterPro" id="IPR014001">
    <property type="entry name" value="Helicase_ATP-bd"/>
</dbReference>
<keyword evidence="2 7" id="KW-0378">Hydrolase</keyword>
<feature type="region of interest" description="Disordered" evidence="9">
    <location>
        <begin position="1"/>
        <end position="48"/>
    </location>
</feature>
<keyword evidence="3 7" id="KW-0347">Helicase</keyword>
<comment type="similarity">
    <text evidence="7">Belongs to the DEAD box helicase family.</text>
</comment>
<feature type="compositionally biased region" description="Basic residues" evidence="9">
    <location>
        <begin position="146"/>
        <end position="159"/>
    </location>
</feature>
<keyword evidence="4 7" id="KW-0067">ATP-binding</keyword>
<evidence type="ECO:0000256" key="3">
    <source>
        <dbReference type="ARBA" id="ARBA00022806"/>
    </source>
</evidence>
<evidence type="ECO:0000256" key="9">
    <source>
        <dbReference type="SAM" id="MobiDB-lite"/>
    </source>
</evidence>
<feature type="region of interest" description="Disordered" evidence="9">
    <location>
        <begin position="88"/>
        <end position="195"/>
    </location>
</feature>
<evidence type="ECO:0000313" key="13">
    <source>
        <dbReference type="EMBL" id="CAD6263109.1"/>
    </source>
</evidence>
<evidence type="ECO:0000256" key="7">
    <source>
        <dbReference type="RuleBase" id="RU000492"/>
    </source>
</evidence>
<sequence length="650" mass="72668">MAEPEHPPQEGSGRSKKKNKKNRSKKQPKRAAAAADTDGFSSGASTVAEDPFLVLAGGKEGGFLDLEEIDEADFGIFGSVLDDVGQGVEEAGKDHGKKNKKKKTKKRKRGGDDEGFNAHGALVVENEQVDGEKAEKKVEDGEKGEKKGKKKRNRKKRKVKDNETSRESDEDVTSDNAEDMQDDTENVEQDKDDELILGEDDVSAWRELRLHPLLLKTMRILGFKEPTPIQKSCFPAAAHQGKDVIGAAETGSGKTLAFGLPILQRLLEEREKAARLHQEGKKMDERSGGSPLRGLILTPTRELAKQVCDHLKDAAKFLGIHVVPIVGGLSMEKQERLLKKKPEIVVGTPGRLWEHMSMNNQHLVELHSLSFFVLDEADRMIERGHFRELQSIIEMLPLANGSDEQAAKNHAKLCSEEDKDAYLYYILSVHGQGRTIIFCTSIAALRHISSILRILGINVLTNHAQMQQRARMKAVDRFRGSENSILVATDGFARGMDFDDVRTVIHYQLPHSTDVYIHRSGRTARKSLAGCSIALISPTDKSKFYSLYKSLSKAGVSPLLQKQLEELAKRNASNNSCKSENKGSGFVVIGQDRVEPLQALQNSGQEVCVNIDKQREKRRVAENWRRKKHEEKKRTREQKRKDKRKAKEMA</sequence>
<dbReference type="SMART" id="SM00490">
    <property type="entry name" value="HELICc"/>
    <property type="match status" value="1"/>
</dbReference>
<dbReference type="PROSITE" id="PS51194">
    <property type="entry name" value="HELICASE_CTER"/>
    <property type="match status" value="1"/>
</dbReference>
<evidence type="ECO:0000256" key="2">
    <source>
        <dbReference type="ARBA" id="ARBA00022801"/>
    </source>
</evidence>
<evidence type="ECO:0000313" key="14">
    <source>
        <dbReference type="Proteomes" id="UP000604825"/>
    </source>
</evidence>
<dbReference type="InterPro" id="IPR000629">
    <property type="entry name" value="RNA-helicase_DEAD-box_CS"/>
</dbReference>
<dbReference type="InterPro" id="IPR027417">
    <property type="entry name" value="P-loop_NTPase"/>
</dbReference>
<comment type="function">
    <text evidence="8">RNA helicase.</text>
</comment>
<evidence type="ECO:0000256" key="6">
    <source>
        <dbReference type="PROSITE-ProRule" id="PRU00552"/>
    </source>
</evidence>
<dbReference type="OrthoDB" id="4310724at2759"/>
<dbReference type="Pfam" id="PF00271">
    <property type="entry name" value="Helicase_C"/>
    <property type="match status" value="1"/>
</dbReference>
<protein>
    <recommendedName>
        <fullName evidence="8">ATP-dependent RNA helicase</fullName>
        <ecNumber evidence="8">3.6.4.13</ecNumber>
    </recommendedName>
</protein>
<keyword evidence="5 8" id="KW-0694">RNA-binding</keyword>
<dbReference type="SMART" id="SM00487">
    <property type="entry name" value="DEXDc"/>
    <property type="match status" value="1"/>
</dbReference>
<feature type="compositionally biased region" description="Basic and acidic residues" evidence="9">
    <location>
        <begin position="130"/>
        <end position="145"/>
    </location>
</feature>
<evidence type="ECO:0000256" key="1">
    <source>
        <dbReference type="ARBA" id="ARBA00022741"/>
    </source>
</evidence>
<dbReference type="InterPro" id="IPR001650">
    <property type="entry name" value="Helicase_C-like"/>
</dbReference>
<dbReference type="Proteomes" id="UP000604825">
    <property type="component" value="Unassembled WGS sequence"/>
</dbReference>
<dbReference type="GO" id="GO:0005524">
    <property type="term" value="F:ATP binding"/>
    <property type="evidence" value="ECO:0007669"/>
    <property type="project" value="UniProtKB-UniRule"/>
</dbReference>
<dbReference type="PANTHER" id="PTHR24031">
    <property type="entry name" value="RNA HELICASE"/>
    <property type="match status" value="1"/>
</dbReference>
<evidence type="ECO:0000259" key="10">
    <source>
        <dbReference type="PROSITE" id="PS51192"/>
    </source>
</evidence>
<feature type="compositionally biased region" description="Basic residues" evidence="9">
    <location>
        <begin position="95"/>
        <end position="109"/>
    </location>
</feature>
<dbReference type="AlphaFoldDB" id="A0A811QWV2"/>
<feature type="compositionally biased region" description="Acidic residues" evidence="9">
    <location>
        <begin position="168"/>
        <end position="195"/>
    </location>
</feature>
<dbReference type="PROSITE" id="PS51192">
    <property type="entry name" value="HELICASE_ATP_BIND_1"/>
    <property type="match status" value="1"/>
</dbReference>
<feature type="compositionally biased region" description="Basic residues" evidence="9">
    <location>
        <begin position="625"/>
        <end position="644"/>
    </location>
</feature>
<dbReference type="InterPro" id="IPR011545">
    <property type="entry name" value="DEAD/DEAH_box_helicase_dom"/>
</dbReference>
<comment type="domain">
    <text evidence="8">The Q motif is unique to and characteristic of the DEAD box family of RNA helicases and controls ATP binding and hydrolysis.</text>
</comment>
<accession>A0A811QWV2</accession>
<feature type="compositionally biased region" description="Basic residues" evidence="9">
    <location>
        <begin position="14"/>
        <end position="29"/>
    </location>
</feature>
<dbReference type="Gene3D" id="3.40.50.300">
    <property type="entry name" value="P-loop containing nucleotide triphosphate hydrolases"/>
    <property type="match status" value="2"/>
</dbReference>
<keyword evidence="14" id="KW-1185">Reference proteome</keyword>
<dbReference type="Pfam" id="PF00270">
    <property type="entry name" value="DEAD"/>
    <property type="match status" value="1"/>
</dbReference>
<dbReference type="GO" id="GO:0016787">
    <property type="term" value="F:hydrolase activity"/>
    <property type="evidence" value="ECO:0007669"/>
    <property type="project" value="UniProtKB-KW"/>
</dbReference>